<proteinExistence type="predicted"/>
<gene>
    <name evidence="1" type="ORF">BCR15_06445</name>
</gene>
<dbReference type="Proteomes" id="UP000093501">
    <property type="component" value="Unassembled WGS sequence"/>
</dbReference>
<comment type="caution">
    <text evidence="1">The sequence shown here is derived from an EMBL/GenBank/DDBJ whole genome shotgun (WGS) entry which is preliminary data.</text>
</comment>
<dbReference type="RefSeq" id="WP_068752042.1">
    <property type="nucleotide sequence ID" value="NZ_LR214441.1"/>
</dbReference>
<evidence type="ECO:0000313" key="1">
    <source>
        <dbReference type="EMBL" id="OCL32935.1"/>
    </source>
</evidence>
<keyword evidence="2" id="KW-1185">Reference proteome</keyword>
<dbReference type="Pfam" id="PF14019">
    <property type="entry name" value="DUF4235"/>
    <property type="match status" value="1"/>
</dbReference>
<name>A0A1C0AJZ7_9ACTN</name>
<evidence type="ECO:0000313" key="2">
    <source>
        <dbReference type="Proteomes" id="UP000093501"/>
    </source>
</evidence>
<dbReference type="EMBL" id="MBQD01000023">
    <property type="protein sequence ID" value="OCL32935.1"/>
    <property type="molecule type" value="Genomic_DNA"/>
</dbReference>
<accession>A0A1C0AJZ7</accession>
<organism evidence="1 2">
    <name type="scientific">Tessaracoccus lapidicaptus</name>
    <dbReference type="NCBI Taxonomy" id="1427523"/>
    <lineage>
        <taxon>Bacteria</taxon>
        <taxon>Bacillati</taxon>
        <taxon>Actinomycetota</taxon>
        <taxon>Actinomycetes</taxon>
        <taxon>Propionibacteriales</taxon>
        <taxon>Propionibacteriaceae</taxon>
        <taxon>Tessaracoccus</taxon>
    </lineage>
</organism>
<dbReference type="InterPro" id="IPR025329">
    <property type="entry name" value="DUF4235"/>
</dbReference>
<sequence length="97" mass="10597">MALTEKVMWKIYAGVLGALTTLIARKLVTKTWEAATGDPAPDINDPETPVASAIIWAAASGLGVGISQLVMNRYVQRRWMANFAHVGPSRLRTKLDF</sequence>
<reference evidence="2" key="1">
    <citation type="submission" date="2016-07" db="EMBL/GenBank/DDBJ databases">
        <authorList>
            <person name="Florea S."/>
            <person name="Webb J.S."/>
            <person name="Jaromczyk J."/>
            <person name="Schardl C.L."/>
        </authorList>
    </citation>
    <scope>NUCLEOTIDE SEQUENCE [LARGE SCALE GENOMIC DNA]</scope>
    <source>
        <strain evidence="2">IPBSL-7</strain>
    </source>
</reference>
<protein>
    <submittedName>
        <fullName evidence="1">Uncharacterized protein</fullName>
    </submittedName>
</protein>
<dbReference type="AlphaFoldDB" id="A0A1C0AJZ7"/>